<dbReference type="Ensembl" id="ENSGWIT00000018667.1">
    <property type="protein sequence ID" value="ENSGWIP00000016909.1"/>
    <property type="gene ID" value="ENSGWIG00000009452.1"/>
</dbReference>
<feature type="compositionally biased region" description="Polar residues" evidence="2">
    <location>
        <begin position="681"/>
        <end position="705"/>
    </location>
</feature>
<reference evidence="4" key="3">
    <citation type="submission" date="2025-09" db="UniProtKB">
        <authorList>
            <consortium name="Ensembl"/>
        </authorList>
    </citation>
    <scope>IDENTIFICATION</scope>
</reference>
<dbReference type="PROSITE" id="PS50157">
    <property type="entry name" value="ZINC_FINGER_C2H2_2"/>
    <property type="match status" value="1"/>
</dbReference>
<feature type="compositionally biased region" description="Basic and acidic residues" evidence="2">
    <location>
        <begin position="438"/>
        <end position="468"/>
    </location>
</feature>
<dbReference type="OrthoDB" id="6778897at2759"/>
<sequence length="938" mass="105094">MDLRGATSRGDNKGRVNKKNRDWHKRLHLRKTTTQPPAMQSRDKHGPKKTITTEKQGKGVARPSSQKLPEETLCKTTHGGSTLRFSCFQCQDGLEYVPKDLASHFEEKHAGKKPIYTCHSCPFTTHELSYLQVHLLSHKDTFSSCCICKDNVQRTWAEFSTHLTMCHCPNGQFSCETCHKFSTGEMQVFLEHLFSHNIDLHGAKKEKNQLGSRTASQALCCQHCGFEASQKWLITKHIKVVHGGQDGTQKRKRKEEQVHSTAVKPNDTILNIKPRLTRSAVREMCWLTQDCLSLPGPTFLDKYCHLSDPQTTLEETQQFLMKSVAGKTSDKKWTKALQTVLSNFPHDANLLAKPENGIVSNSSDLTVLTVKNKISVGHNGATYAKRLKMMNSPSKEPVSPERAAGDTFECQSNLSNHTFCPQVDTKSHDNAMSALNEPSEKSHTQENRENQHLKPNPEIKERAVKLEDPAQVDGGHVPSEDVTSICKRLAPKRRPKPQRRRKARFKKKVVKKAPGLPLKLVLKKNPVKEKQWVSQSSLSPSEGGGLDCHCELPESSTGETGLLLTEVQQKTWTKGCKPDLPSESVTSTFQSKPEEVLTLSKDMGGNSLERSLLMPKEIQSDGEKSAHWVSEANRFFSDTSRNDQTAQEASAESLQLQTSHCSTRGRASHDEEASAPDGATLYSNSTSSPLSQPAITLQDETNVESSPLCAPAEQNEDAAEGPQNSKVPPDSCLRLLSSIQSVEGQTIQHEASSPDAGVQLWQPVPKNLERDLKLVAWKSSQLVKCPTGEQPVVVLNHPDADVPEVVRIMQVIRKYKGEVKKVVLSHRTLSALSALNNKHKEADDALNVQAAPELPDKVSVQERFVLKMKFRRLNKKKYEIVDPVFPIKEDRMNSAQYRCWFCGRIFTSHEIWMSHRQRHLMEWNRPYCETLSNVSHTG</sequence>
<evidence type="ECO:0000256" key="1">
    <source>
        <dbReference type="PROSITE-ProRule" id="PRU00042"/>
    </source>
</evidence>
<evidence type="ECO:0000259" key="3">
    <source>
        <dbReference type="PROSITE" id="PS50157"/>
    </source>
</evidence>
<accession>A0A8C5E5S8</accession>
<dbReference type="GO" id="GO:0008270">
    <property type="term" value="F:zinc ion binding"/>
    <property type="evidence" value="ECO:0007669"/>
    <property type="project" value="UniProtKB-KW"/>
</dbReference>
<proteinExistence type="predicted"/>
<evidence type="ECO:0000313" key="4">
    <source>
        <dbReference type="Ensembl" id="ENSGWIP00000016909.1"/>
    </source>
</evidence>
<keyword evidence="1" id="KW-0862">Zinc</keyword>
<keyword evidence="1" id="KW-0863">Zinc-finger</keyword>
<dbReference type="InterPro" id="IPR013087">
    <property type="entry name" value="Znf_C2H2_type"/>
</dbReference>
<feature type="domain" description="C2H2-type" evidence="3">
    <location>
        <begin position="897"/>
        <end position="924"/>
    </location>
</feature>
<gene>
    <name evidence="4" type="primary">LOC114477300</name>
</gene>
<feature type="compositionally biased region" description="Basic residues" evidence="2">
    <location>
        <begin position="15"/>
        <end position="31"/>
    </location>
</feature>
<dbReference type="PROSITE" id="PS00028">
    <property type="entry name" value="ZINC_FINGER_C2H2_1"/>
    <property type="match status" value="1"/>
</dbReference>
<protein>
    <submittedName>
        <fullName evidence="4">Zinc finger protein 518A-like</fullName>
    </submittedName>
</protein>
<dbReference type="AlphaFoldDB" id="A0A8C5E5S8"/>
<dbReference type="CTD" id="9849"/>
<organism evidence="4 5">
    <name type="scientific">Gouania willdenowi</name>
    <name type="common">Blunt-snouted clingfish</name>
    <name type="synonym">Lepadogaster willdenowi</name>
    <dbReference type="NCBI Taxonomy" id="441366"/>
    <lineage>
        <taxon>Eukaryota</taxon>
        <taxon>Metazoa</taxon>
        <taxon>Chordata</taxon>
        <taxon>Craniata</taxon>
        <taxon>Vertebrata</taxon>
        <taxon>Euteleostomi</taxon>
        <taxon>Actinopterygii</taxon>
        <taxon>Neopterygii</taxon>
        <taxon>Teleostei</taxon>
        <taxon>Neoteleostei</taxon>
        <taxon>Acanthomorphata</taxon>
        <taxon>Ovalentaria</taxon>
        <taxon>Blenniimorphae</taxon>
        <taxon>Blenniiformes</taxon>
        <taxon>Gobiesocoidei</taxon>
        <taxon>Gobiesocidae</taxon>
        <taxon>Gobiesocinae</taxon>
        <taxon>Gouania</taxon>
    </lineage>
</organism>
<reference evidence="4" key="2">
    <citation type="submission" date="2025-08" db="UniProtKB">
        <authorList>
            <consortium name="Ensembl"/>
        </authorList>
    </citation>
    <scope>IDENTIFICATION</scope>
</reference>
<evidence type="ECO:0000256" key="2">
    <source>
        <dbReference type="SAM" id="MobiDB-lite"/>
    </source>
</evidence>
<dbReference type="SMART" id="SM00355">
    <property type="entry name" value="ZnF_C2H2"/>
    <property type="match status" value="5"/>
</dbReference>
<feature type="region of interest" description="Disordered" evidence="2">
    <location>
        <begin position="436"/>
        <end position="505"/>
    </location>
</feature>
<feature type="region of interest" description="Disordered" evidence="2">
    <location>
        <begin position="639"/>
        <end position="731"/>
    </location>
</feature>
<feature type="compositionally biased region" description="Polar residues" evidence="2">
    <location>
        <begin position="639"/>
        <end position="662"/>
    </location>
</feature>
<keyword evidence="1" id="KW-0479">Metal-binding</keyword>
<name>A0A8C5E5S8_GOUWI</name>
<reference evidence="4" key="1">
    <citation type="submission" date="2020-06" db="EMBL/GenBank/DDBJ databases">
        <authorList>
            <consortium name="Wellcome Sanger Institute Data Sharing"/>
        </authorList>
    </citation>
    <scope>NUCLEOTIDE SEQUENCE [LARGE SCALE GENOMIC DNA]</scope>
</reference>
<feature type="compositionally biased region" description="Basic residues" evidence="2">
    <location>
        <begin position="489"/>
        <end position="505"/>
    </location>
</feature>
<evidence type="ECO:0000313" key="5">
    <source>
        <dbReference type="Proteomes" id="UP000694680"/>
    </source>
</evidence>
<keyword evidence="5" id="KW-1185">Reference proteome</keyword>
<feature type="region of interest" description="Disordered" evidence="2">
    <location>
        <begin position="1"/>
        <end position="68"/>
    </location>
</feature>
<dbReference type="Proteomes" id="UP000694680">
    <property type="component" value="Chromosome 15"/>
</dbReference>